<proteinExistence type="predicted"/>
<organism evidence="1">
    <name type="scientific">uncultured Caudovirales phage</name>
    <dbReference type="NCBI Taxonomy" id="2100421"/>
    <lineage>
        <taxon>Viruses</taxon>
        <taxon>Duplodnaviria</taxon>
        <taxon>Heunggongvirae</taxon>
        <taxon>Uroviricota</taxon>
        <taxon>Caudoviricetes</taxon>
        <taxon>Peduoviridae</taxon>
        <taxon>Maltschvirus</taxon>
        <taxon>Maltschvirus maltsch</taxon>
    </lineage>
</organism>
<gene>
    <name evidence="1" type="ORF">UFOVP167_39</name>
</gene>
<reference evidence="1" key="1">
    <citation type="submission" date="2020-05" db="EMBL/GenBank/DDBJ databases">
        <authorList>
            <person name="Chiriac C."/>
            <person name="Salcher M."/>
            <person name="Ghai R."/>
            <person name="Kavagutti S V."/>
        </authorList>
    </citation>
    <scope>NUCLEOTIDE SEQUENCE</scope>
</reference>
<accession>A0A6J7WIZ6</accession>
<evidence type="ECO:0000313" key="1">
    <source>
        <dbReference type="EMBL" id="CAB5194963.1"/>
    </source>
</evidence>
<sequence>MADCRDCKYSANREGATLDCQRYPRSVKVGRTYWCGEFVEEMIVPKIATQEIPAMTLKGKKNEK</sequence>
<dbReference type="EMBL" id="LR798222">
    <property type="protein sequence ID" value="CAB5194963.1"/>
    <property type="molecule type" value="Genomic_DNA"/>
</dbReference>
<name>A0A6J7WIZ6_9CAUD</name>
<protein>
    <submittedName>
        <fullName evidence="1">Uncharacterized protein</fullName>
    </submittedName>
</protein>